<evidence type="ECO:0000256" key="9">
    <source>
        <dbReference type="SAM" id="Phobius"/>
    </source>
</evidence>
<proteinExistence type="predicted"/>
<evidence type="ECO:0000256" key="1">
    <source>
        <dbReference type="ARBA" id="ARBA00004141"/>
    </source>
</evidence>
<dbReference type="EMBL" id="JANBQB010000286">
    <property type="protein sequence ID" value="KAJ1978286.1"/>
    <property type="molecule type" value="Genomic_DNA"/>
</dbReference>
<comment type="caution">
    <text evidence="11">The sequence shown here is derived from an EMBL/GenBank/DDBJ whole genome shotgun (WGS) entry which is preliminary data.</text>
</comment>
<feature type="domain" description="ABC transporter" evidence="10">
    <location>
        <begin position="47"/>
        <end position="300"/>
    </location>
</feature>
<evidence type="ECO:0000256" key="6">
    <source>
        <dbReference type="ARBA" id="ARBA00022989"/>
    </source>
</evidence>
<dbReference type="PROSITE" id="PS50893">
    <property type="entry name" value="ABC_TRANSPORTER_2"/>
    <property type="match status" value="1"/>
</dbReference>
<dbReference type="InterPro" id="IPR003439">
    <property type="entry name" value="ABC_transporter-like_ATP-bd"/>
</dbReference>
<name>A0A9W8ECT6_9FUNG</name>
<dbReference type="Pfam" id="PF00005">
    <property type="entry name" value="ABC_tran"/>
    <property type="match status" value="1"/>
</dbReference>
<dbReference type="GO" id="GO:0140359">
    <property type="term" value="F:ABC-type transporter activity"/>
    <property type="evidence" value="ECO:0007669"/>
    <property type="project" value="InterPro"/>
</dbReference>
<dbReference type="Pfam" id="PF19055">
    <property type="entry name" value="ABC2_membrane_7"/>
    <property type="match status" value="1"/>
</dbReference>
<dbReference type="GO" id="GO:0016887">
    <property type="term" value="F:ATP hydrolysis activity"/>
    <property type="evidence" value="ECO:0007669"/>
    <property type="project" value="InterPro"/>
</dbReference>
<dbReference type="SMART" id="SM00382">
    <property type="entry name" value="AAA"/>
    <property type="match status" value="1"/>
</dbReference>
<evidence type="ECO:0000313" key="11">
    <source>
        <dbReference type="EMBL" id="KAJ1978286.1"/>
    </source>
</evidence>
<keyword evidence="7 9" id="KW-0472">Membrane</keyword>
<evidence type="ECO:0000256" key="4">
    <source>
        <dbReference type="ARBA" id="ARBA00022741"/>
    </source>
</evidence>
<feature type="compositionally biased region" description="Polar residues" evidence="8">
    <location>
        <begin position="372"/>
        <end position="381"/>
    </location>
</feature>
<keyword evidence="12" id="KW-1185">Reference proteome</keyword>
<organism evidence="11 12">
    <name type="scientific">Dimargaris verticillata</name>
    <dbReference type="NCBI Taxonomy" id="2761393"/>
    <lineage>
        <taxon>Eukaryota</taxon>
        <taxon>Fungi</taxon>
        <taxon>Fungi incertae sedis</taxon>
        <taxon>Zoopagomycota</taxon>
        <taxon>Kickxellomycotina</taxon>
        <taxon>Dimargaritomycetes</taxon>
        <taxon>Dimargaritales</taxon>
        <taxon>Dimargaritaceae</taxon>
        <taxon>Dimargaris</taxon>
    </lineage>
</organism>
<sequence length="488" mass="53945">MATDTHHTSSATASYVAPDGAYSPVANADVAQQDALPRNTPESRRGLEWYDLTYKVATEHKGVRRRATKFKTILHGISGRVMPGEMVAIMGSSGAGKSTLLNALSGRLTTGKLSGRVHFNGQRRVPSRFKKQAAYVEQDDLMYAQLSVRETIQYAATLRLPSKDYSAADKYAKVNHVLDALRLTGVSDTYIGDAMIRGVSGGERKRTAIGVELVTDPEFMFLDEATSGLDSNSAYHVCEVVKEVARQRNMGALMTIHQPNAKIFNLFDKVILLSKGQLVYYGPVDQALGYFASLGHHCGQYENPADFYLDLMTIDNATEQMSQETNARVDHLISSFQQFVDGHPDIYDNTTQHKSLAEVIDPAKEALLETASNGHTESETAAQPHGYDTRPSTATQSRASIAITEKSTSGWALPWVHELYVLIGRCWKAQLRNKFFIIAMVAQYVILMLLMGFTFFQIDTTQSSIQSRIACTSARLDHPENDFAAHML</sequence>
<dbReference type="InterPro" id="IPR027417">
    <property type="entry name" value="P-loop_NTPase"/>
</dbReference>
<protein>
    <recommendedName>
        <fullName evidence="10">ABC transporter domain-containing protein</fullName>
    </recommendedName>
</protein>
<evidence type="ECO:0000259" key="10">
    <source>
        <dbReference type="PROSITE" id="PS50893"/>
    </source>
</evidence>
<evidence type="ECO:0000256" key="8">
    <source>
        <dbReference type="SAM" id="MobiDB-lite"/>
    </source>
</evidence>
<keyword evidence="6 9" id="KW-1133">Transmembrane helix</keyword>
<evidence type="ECO:0000256" key="3">
    <source>
        <dbReference type="ARBA" id="ARBA00022692"/>
    </source>
</evidence>
<dbReference type="OrthoDB" id="66620at2759"/>
<dbReference type="Gene3D" id="3.40.50.300">
    <property type="entry name" value="P-loop containing nucleotide triphosphate hydrolases"/>
    <property type="match status" value="1"/>
</dbReference>
<dbReference type="InterPro" id="IPR003593">
    <property type="entry name" value="AAA+_ATPase"/>
</dbReference>
<keyword evidence="2" id="KW-0813">Transport</keyword>
<dbReference type="InterPro" id="IPR043926">
    <property type="entry name" value="ABCG_dom"/>
</dbReference>
<evidence type="ECO:0000313" key="12">
    <source>
        <dbReference type="Proteomes" id="UP001151582"/>
    </source>
</evidence>
<accession>A0A9W8ECT6</accession>
<keyword evidence="3 9" id="KW-0812">Transmembrane</keyword>
<reference evidence="11" key="1">
    <citation type="submission" date="2022-07" db="EMBL/GenBank/DDBJ databases">
        <title>Phylogenomic reconstructions and comparative analyses of Kickxellomycotina fungi.</title>
        <authorList>
            <person name="Reynolds N.K."/>
            <person name="Stajich J.E."/>
            <person name="Barry K."/>
            <person name="Grigoriev I.V."/>
            <person name="Crous P."/>
            <person name="Smith M.E."/>
        </authorList>
    </citation>
    <scope>NUCLEOTIDE SEQUENCE</scope>
    <source>
        <strain evidence="11">RSA 567</strain>
    </source>
</reference>
<evidence type="ECO:0000256" key="7">
    <source>
        <dbReference type="ARBA" id="ARBA00023136"/>
    </source>
</evidence>
<feature type="transmembrane region" description="Helical" evidence="9">
    <location>
        <begin position="435"/>
        <end position="458"/>
    </location>
</feature>
<gene>
    <name evidence="11" type="ORF">H4R34_003260</name>
</gene>
<dbReference type="PANTHER" id="PTHR48041">
    <property type="entry name" value="ABC TRANSPORTER G FAMILY MEMBER 28"/>
    <property type="match status" value="1"/>
</dbReference>
<dbReference type="InterPro" id="IPR050352">
    <property type="entry name" value="ABCG_transporters"/>
</dbReference>
<evidence type="ECO:0000256" key="5">
    <source>
        <dbReference type="ARBA" id="ARBA00022840"/>
    </source>
</evidence>
<comment type="subcellular location">
    <subcellularLocation>
        <location evidence="1">Membrane</location>
        <topology evidence="1">Multi-pass membrane protein</topology>
    </subcellularLocation>
</comment>
<keyword evidence="4" id="KW-0547">Nucleotide-binding</keyword>
<feature type="region of interest" description="Disordered" evidence="8">
    <location>
        <begin position="372"/>
        <end position="396"/>
    </location>
</feature>
<dbReference type="Proteomes" id="UP001151582">
    <property type="component" value="Unassembled WGS sequence"/>
</dbReference>
<dbReference type="GO" id="GO:0016020">
    <property type="term" value="C:membrane"/>
    <property type="evidence" value="ECO:0007669"/>
    <property type="project" value="UniProtKB-SubCell"/>
</dbReference>
<keyword evidence="5" id="KW-0067">ATP-binding</keyword>
<dbReference type="PANTHER" id="PTHR48041:SF122">
    <property type="entry name" value="ABC TRANSPORTER DOMAIN-CONTAINING PROTEIN"/>
    <property type="match status" value="1"/>
</dbReference>
<dbReference type="AlphaFoldDB" id="A0A9W8ECT6"/>
<dbReference type="CDD" id="cd03213">
    <property type="entry name" value="ABCG_EPDR"/>
    <property type="match status" value="1"/>
</dbReference>
<dbReference type="SUPFAM" id="SSF52540">
    <property type="entry name" value="P-loop containing nucleoside triphosphate hydrolases"/>
    <property type="match status" value="1"/>
</dbReference>
<dbReference type="GO" id="GO:0005524">
    <property type="term" value="F:ATP binding"/>
    <property type="evidence" value="ECO:0007669"/>
    <property type="project" value="UniProtKB-KW"/>
</dbReference>
<evidence type="ECO:0000256" key="2">
    <source>
        <dbReference type="ARBA" id="ARBA00022448"/>
    </source>
</evidence>